<proteinExistence type="predicted"/>
<dbReference type="InParanoid" id="A0A1V9XIA2"/>
<feature type="region of interest" description="Disordered" evidence="1">
    <location>
        <begin position="59"/>
        <end position="80"/>
    </location>
</feature>
<evidence type="ECO:0000313" key="2">
    <source>
        <dbReference type="EMBL" id="OQR73151.1"/>
    </source>
</evidence>
<dbReference type="EMBL" id="MNPL01010378">
    <property type="protein sequence ID" value="OQR73151.1"/>
    <property type="molecule type" value="Genomic_DNA"/>
</dbReference>
<name>A0A1V9XIA2_9ACAR</name>
<sequence>MRHVRISSDSTRDHDTSNERKRLKSCPKNRETSSPPDICVNVMKFVRRLDEACFARRTEPDHKAEISQQQSKGGGHKCMQLHRNNKNIFARIRRRQTRQQQRGGAGVSSKLNAMRPVTNGRLSVCGRDGALESFLRRVA</sequence>
<feature type="region of interest" description="Disordered" evidence="1">
    <location>
        <begin position="1"/>
        <end position="35"/>
    </location>
</feature>
<evidence type="ECO:0000313" key="3">
    <source>
        <dbReference type="Proteomes" id="UP000192247"/>
    </source>
</evidence>
<evidence type="ECO:0000256" key="1">
    <source>
        <dbReference type="SAM" id="MobiDB-lite"/>
    </source>
</evidence>
<dbReference type="AlphaFoldDB" id="A0A1V9XIA2"/>
<organism evidence="2 3">
    <name type="scientific">Tropilaelaps mercedesae</name>
    <dbReference type="NCBI Taxonomy" id="418985"/>
    <lineage>
        <taxon>Eukaryota</taxon>
        <taxon>Metazoa</taxon>
        <taxon>Ecdysozoa</taxon>
        <taxon>Arthropoda</taxon>
        <taxon>Chelicerata</taxon>
        <taxon>Arachnida</taxon>
        <taxon>Acari</taxon>
        <taxon>Parasitiformes</taxon>
        <taxon>Mesostigmata</taxon>
        <taxon>Gamasina</taxon>
        <taxon>Dermanyssoidea</taxon>
        <taxon>Laelapidae</taxon>
        <taxon>Tropilaelaps</taxon>
    </lineage>
</organism>
<feature type="compositionally biased region" description="Basic and acidic residues" evidence="1">
    <location>
        <begin position="10"/>
        <end position="20"/>
    </location>
</feature>
<protein>
    <submittedName>
        <fullName evidence="2">Uncharacterized protein</fullName>
    </submittedName>
</protein>
<comment type="caution">
    <text evidence="2">The sequence shown here is derived from an EMBL/GenBank/DDBJ whole genome shotgun (WGS) entry which is preliminary data.</text>
</comment>
<reference evidence="2" key="1">
    <citation type="journal article" date="2017" name="Gigascience">
        <title>Draft genome of the honey bee ectoparasitic mite, Tropilaelaps mercedesae, is shaped by the parasitic life history.</title>
        <authorList>
            <person name="Dong X."/>
            <person name="Armstrong S.D."/>
            <person name="Xia D."/>
            <person name="Makepeace B.L."/>
            <person name="Darby A.C."/>
            <person name="Kadowaki T."/>
        </authorList>
    </citation>
    <scope>NUCLEOTIDE SEQUENCE [LARGE SCALE GENOMIC DNA]</scope>
    <source>
        <strain evidence="2">Wuxi-XJTLU</strain>
    </source>
</reference>
<accession>A0A1V9XIA2</accession>
<gene>
    <name evidence="2" type="ORF">BIW11_03637</name>
</gene>
<keyword evidence="3" id="KW-1185">Reference proteome</keyword>
<dbReference type="Proteomes" id="UP000192247">
    <property type="component" value="Unassembled WGS sequence"/>
</dbReference>